<sequence>DLEALVGDRDKQIQSLEEKHIHARGALEHYRESVKEQRDQGSTPHDPNSMNPR</sequence>
<dbReference type="EMBL" id="AEAH01001934">
    <property type="protein sequence ID" value="EGH33786.1"/>
    <property type="molecule type" value="Genomic_DNA"/>
</dbReference>
<comment type="caution">
    <text evidence="2">The sequence shown here is derived from an EMBL/GenBank/DDBJ whole genome shotgun (WGS) entry which is preliminary data.</text>
</comment>
<evidence type="ECO:0000313" key="2">
    <source>
        <dbReference type="EMBL" id="EGH33786.1"/>
    </source>
</evidence>
<name>F3FU94_PSESX</name>
<gene>
    <name evidence="2" type="ORF">PSYJA_34695</name>
</gene>
<dbReference type="HOGENOM" id="CLU_3055218_0_0_6"/>
<dbReference type="AlphaFoldDB" id="F3FU94"/>
<feature type="region of interest" description="Disordered" evidence="1">
    <location>
        <begin position="31"/>
        <end position="53"/>
    </location>
</feature>
<feature type="compositionally biased region" description="Polar residues" evidence="1">
    <location>
        <begin position="40"/>
        <end position="53"/>
    </location>
</feature>
<evidence type="ECO:0000256" key="1">
    <source>
        <dbReference type="SAM" id="MobiDB-lite"/>
    </source>
</evidence>
<evidence type="ECO:0000313" key="3">
    <source>
        <dbReference type="Proteomes" id="UP000004471"/>
    </source>
</evidence>
<feature type="non-terminal residue" evidence="2">
    <location>
        <position position="1"/>
    </location>
</feature>
<reference evidence="2 3" key="1">
    <citation type="journal article" date="2011" name="PLoS Pathog.">
        <title>Dynamic evolution of pathogenicity revealed by sequencing and comparative genomics of 19 Pseudomonas syringae isolates.</title>
        <authorList>
            <person name="Baltrus D.A."/>
            <person name="Nishimura M.T."/>
            <person name="Romanchuk A."/>
            <person name="Chang J.H."/>
            <person name="Mukhtar M.S."/>
            <person name="Cherkis K."/>
            <person name="Roach J."/>
            <person name="Grant S.R."/>
            <person name="Jones C.D."/>
            <person name="Dangl J.L."/>
        </authorList>
    </citation>
    <scope>NUCLEOTIDE SEQUENCE [LARGE SCALE GENOMIC DNA]</scope>
    <source>
        <strain evidence="3">M301072PT</strain>
    </source>
</reference>
<dbReference type="Proteomes" id="UP000004471">
    <property type="component" value="Unassembled WGS sequence"/>
</dbReference>
<accession>F3FU94</accession>
<organism evidence="2 3">
    <name type="scientific">Pseudomonas syringae pv. japonica str. M301072</name>
    <dbReference type="NCBI Taxonomy" id="629262"/>
    <lineage>
        <taxon>Bacteria</taxon>
        <taxon>Pseudomonadati</taxon>
        <taxon>Pseudomonadota</taxon>
        <taxon>Gammaproteobacteria</taxon>
        <taxon>Pseudomonadales</taxon>
        <taxon>Pseudomonadaceae</taxon>
        <taxon>Pseudomonas</taxon>
        <taxon>Pseudomonas syringae</taxon>
    </lineage>
</organism>
<protein>
    <submittedName>
        <fullName evidence="2">Cointegrate resolution protein T</fullName>
    </submittedName>
</protein>
<proteinExistence type="predicted"/>